<feature type="non-terminal residue" evidence="9">
    <location>
        <position position="281"/>
    </location>
</feature>
<dbReference type="GO" id="GO:0016787">
    <property type="term" value="F:hydrolase activity"/>
    <property type="evidence" value="ECO:0007669"/>
    <property type="project" value="UniProtKB-KW"/>
</dbReference>
<name>A0A3M7P4U8_BRAPC</name>
<dbReference type="InterPro" id="IPR014014">
    <property type="entry name" value="RNA_helicase_DEAD_Q_motif"/>
</dbReference>
<dbReference type="Gene3D" id="3.40.50.300">
    <property type="entry name" value="P-loop containing nucleotide triphosphate hydrolases"/>
    <property type="match status" value="1"/>
</dbReference>
<organism evidence="9 10">
    <name type="scientific">Brachionus plicatilis</name>
    <name type="common">Marine rotifer</name>
    <name type="synonym">Brachionus muelleri</name>
    <dbReference type="NCBI Taxonomy" id="10195"/>
    <lineage>
        <taxon>Eukaryota</taxon>
        <taxon>Metazoa</taxon>
        <taxon>Spiralia</taxon>
        <taxon>Gnathifera</taxon>
        <taxon>Rotifera</taxon>
        <taxon>Eurotatoria</taxon>
        <taxon>Monogononta</taxon>
        <taxon>Pseudotrocha</taxon>
        <taxon>Ploima</taxon>
        <taxon>Brachionidae</taxon>
        <taxon>Brachionus</taxon>
    </lineage>
</organism>
<dbReference type="AlphaFoldDB" id="A0A3M7P4U8"/>
<dbReference type="Pfam" id="PF00270">
    <property type="entry name" value="DEAD"/>
    <property type="match status" value="1"/>
</dbReference>
<dbReference type="InterPro" id="IPR014001">
    <property type="entry name" value="Helicase_ATP-bd"/>
</dbReference>
<keyword evidence="3" id="KW-0378">Hydrolase</keyword>
<evidence type="ECO:0000256" key="3">
    <source>
        <dbReference type="ARBA" id="ARBA00022801"/>
    </source>
</evidence>
<dbReference type="PANTHER" id="PTHR47959">
    <property type="entry name" value="ATP-DEPENDENT RNA HELICASE RHLE-RELATED"/>
    <property type="match status" value="1"/>
</dbReference>
<protein>
    <recommendedName>
        <fullName evidence="1">RNA helicase</fullName>
        <ecNumber evidence="1">3.6.4.13</ecNumber>
    </recommendedName>
</protein>
<dbReference type="InterPro" id="IPR027417">
    <property type="entry name" value="P-loop_NTPase"/>
</dbReference>
<dbReference type="CDD" id="cd00268">
    <property type="entry name" value="DEADc"/>
    <property type="match status" value="1"/>
</dbReference>
<dbReference type="InterPro" id="IPR044742">
    <property type="entry name" value="DEAD/DEAH_RhlB"/>
</dbReference>
<evidence type="ECO:0000259" key="8">
    <source>
        <dbReference type="PROSITE" id="PS51195"/>
    </source>
</evidence>
<evidence type="ECO:0000313" key="9">
    <source>
        <dbReference type="EMBL" id="RMZ93704.1"/>
    </source>
</evidence>
<feature type="domain" description="Helicase ATP-binding" evidence="7">
    <location>
        <begin position="151"/>
        <end position="281"/>
    </location>
</feature>
<keyword evidence="4 9" id="KW-0347">Helicase</keyword>
<dbReference type="SUPFAM" id="SSF52540">
    <property type="entry name" value="P-loop containing nucleoside triphosphate hydrolases"/>
    <property type="match status" value="1"/>
</dbReference>
<evidence type="ECO:0000259" key="7">
    <source>
        <dbReference type="PROSITE" id="PS51192"/>
    </source>
</evidence>
<dbReference type="PROSITE" id="PS51195">
    <property type="entry name" value="Q_MOTIF"/>
    <property type="match status" value="1"/>
</dbReference>
<dbReference type="GO" id="GO:0003676">
    <property type="term" value="F:nucleic acid binding"/>
    <property type="evidence" value="ECO:0007669"/>
    <property type="project" value="InterPro"/>
</dbReference>
<dbReference type="PANTHER" id="PTHR47959:SF13">
    <property type="entry name" value="ATP-DEPENDENT RNA HELICASE RHLE"/>
    <property type="match status" value="1"/>
</dbReference>
<keyword evidence="5" id="KW-0067">ATP-binding</keyword>
<reference evidence="9 10" key="1">
    <citation type="journal article" date="2018" name="Sci. Rep.">
        <title>Genomic signatures of local adaptation to the degree of environmental predictability in rotifers.</title>
        <authorList>
            <person name="Franch-Gras L."/>
            <person name="Hahn C."/>
            <person name="Garcia-Roger E.M."/>
            <person name="Carmona M.J."/>
            <person name="Serra M."/>
            <person name="Gomez A."/>
        </authorList>
    </citation>
    <scope>NUCLEOTIDE SEQUENCE [LARGE SCALE GENOMIC DNA]</scope>
    <source>
        <strain evidence="9">HYR1</strain>
    </source>
</reference>
<accession>A0A3M7P4U8</accession>
<proteinExistence type="predicted"/>
<dbReference type="GO" id="GO:0005524">
    <property type="term" value="F:ATP binding"/>
    <property type="evidence" value="ECO:0007669"/>
    <property type="project" value="UniProtKB-KW"/>
</dbReference>
<feature type="domain" description="DEAD-box RNA helicase Q" evidence="8">
    <location>
        <begin position="120"/>
        <end position="148"/>
    </location>
</feature>
<evidence type="ECO:0000256" key="6">
    <source>
        <dbReference type="PROSITE-ProRule" id="PRU00552"/>
    </source>
</evidence>
<keyword evidence="2" id="KW-0547">Nucleotide-binding</keyword>
<dbReference type="EC" id="3.6.4.13" evidence="1"/>
<dbReference type="Proteomes" id="UP000276133">
    <property type="component" value="Unassembled WGS sequence"/>
</dbReference>
<gene>
    <name evidence="9" type="ORF">BpHYR1_039609</name>
</gene>
<dbReference type="PROSITE" id="PS51192">
    <property type="entry name" value="HELICASE_ATP_BIND_1"/>
    <property type="match status" value="1"/>
</dbReference>
<dbReference type="InterPro" id="IPR050079">
    <property type="entry name" value="DEAD_box_RNA_helicase"/>
</dbReference>
<evidence type="ECO:0000256" key="5">
    <source>
        <dbReference type="ARBA" id="ARBA00022840"/>
    </source>
</evidence>
<comment type="caution">
    <text evidence="9">The sequence shown here is derived from an EMBL/GenBank/DDBJ whole genome shotgun (WGS) entry which is preliminary data.</text>
</comment>
<feature type="short sequence motif" description="Q motif" evidence="6">
    <location>
        <begin position="120"/>
        <end position="148"/>
    </location>
</feature>
<dbReference type="EMBL" id="REGN01013612">
    <property type="protein sequence ID" value="RMZ93704.1"/>
    <property type="molecule type" value="Genomic_DNA"/>
</dbReference>
<dbReference type="SMART" id="SM00487">
    <property type="entry name" value="DEXDc"/>
    <property type="match status" value="1"/>
</dbReference>
<dbReference type="GO" id="GO:0005829">
    <property type="term" value="C:cytosol"/>
    <property type="evidence" value="ECO:0007669"/>
    <property type="project" value="TreeGrafter"/>
</dbReference>
<dbReference type="GO" id="GO:0003724">
    <property type="term" value="F:RNA helicase activity"/>
    <property type="evidence" value="ECO:0007669"/>
    <property type="project" value="UniProtKB-EC"/>
</dbReference>
<sequence>MSQLCKNLLIKSLSLRNALTISKISDGKRILVAQSLNRTALTLDLKRFYISNTDTNTSFDLKYKRGENHQRDYGTNKKNFGLKKRFENPNRNGSRFEDFENAEPVQASGQQIDYSNTKDLSFRDYNIPEQLLSRIDQLGFTSPFEIQEKTLKHTLDGKDLVGKAFTGSGKTLAFAIPIVSRILTSENKSRFPKCLVLSPTRELCLQLTKAIQELSPSLKCISVLGGTGYESQIRALNGKVDIVCATPGRLRDLMNRKNFIADDIEIVCLDEADELLNPNFV</sequence>
<evidence type="ECO:0000256" key="4">
    <source>
        <dbReference type="ARBA" id="ARBA00022806"/>
    </source>
</evidence>
<evidence type="ECO:0000313" key="10">
    <source>
        <dbReference type="Proteomes" id="UP000276133"/>
    </source>
</evidence>
<dbReference type="OrthoDB" id="196131at2759"/>
<dbReference type="InterPro" id="IPR011545">
    <property type="entry name" value="DEAD/DEAH_box_helicase_dom"/>
</dbReference>
<evidence type="ECO:0000256" key="2">
    <source>
        <dbReference type="ARBA" id="ARBA00022741"/>
    </source>
</evidence>
<keyword evidence="10" id="KW-1185">Reference proteome</keyword>
<dbReference type="STRING" id="10195.A0A3M7P4U8"/>
<evidence type="ECO:0000256" key="1">
    <source>
        <dbReference type="ARBA" id="ARBA00012552"/>
    </source>
</evidence>